<keyword evidence="7" id="KW-1185">Reference proteome</keyword>
<comment type="similarity">
    <text evidence="2">Belongs to the peptidase M20A family.</text>
</comment>
<dbReference type="RefSeq" id="XP_045956169.1">
    <property type="nucleotide sequence ID" value="XM_046098178.1"/>
</dbReference>
<dbReference type="Gene3D" id="3.30.70.360">
    <property type="match status" value="1"/>
</dbReference>
<sequence length="431" mass="46187">MASISAIVSEHRPDLAPLQELYKHYHANPELSNQEAETAASIASRLRDISPDMEVKTQIGGHGLAGILRNDGGHGGPTVLLRADFDALPVLERTGLPYASTKRMRDADGVEKPVMHACGHDMHITCLLGAAQLLASARGSWSGTVVFAFQPAEERGTGAQAMVDDGMYDAGRHGVPVPDVALGAHVSPFRAGVIGTRRGLIATSADSMRVTLHGRGAHASMPGRAIDPIVMAASTVMRLQTIVSREVDPADSAVVTVASIHAGDAENVIPDDAKLSIDTRSVTQKTRDRVLSRIKTIVHAESAVAMAVKEPTIEMTRSFPLTINDVNTTAKLEETFTEHFGEDKQRYDRDIPKFAASEDFSILASAVGKPYCFFMYGGTDQEKWDKANAEGVLEQDIPSNHSGLFAPVIMPTLQVGLDGYAVAALTFLKKT</sequence>
<accession>A0A9P8UGU5</accession>
<dbReference type="GeneID" id="70127070"/>
<keyword evidence="4" id="KW-0464">Manganese</keyword>
<comment type="similarity">
    <text evidence="1">Belongs to the peptidase M20 family.</text>
</comment>
<dbReference type="AlphaFoldDB" id="A0A9P8UGU5"/>
<dbReference type="PANTHER" id="PTHR11014">
    <property type="entry name" value="PEPTIDASE M20 FAMILY MEMBER"/>
    <property type="match status" value="1"/>
</dbReference>
<evidence type="ECO:0000313" key="6">
    <source>
        <dbReference type="EMBL" id="KAH6651891.1"/>
    </source>
</evidence>
<dbReference type="PIRSF" id="PIRSF005962">
    <property type="entry name" value="Pept_M20D_amidohydro"/>
    <property type="match status" value="1"/>
</dbReference>
<dbReference type="EMBL" id="JAGPXC010000006">
    <property type="protein sequence ID" value="KAH6651891.1"/>
    <property type="molecule type" value="Genomic_DNA"/>
</dbReference>
<keyword evidence="4" id="KW-0479">Metal-binding</keyword>
<dbReference type="NCBIfam" id="TIGR01891">
    <property type="entry name" value="amidohydrolases"/>
    <property type="match status" value="1"/>
</dbReference>
<evidence type="ECO:0000256" key="2">
    <source>
        <dbReference type="ARBA" id="ARBA00006247"/>
    </source>
</evidence>
<protein>
    <submittedName>
        <fullName evidence="6">Peptidase M20D</fullName>
    </submittedName>
</protein>
<evidence type="ECO:0000256" key="1">
    <source>
        <dbReference type="ARBA" id="ARBA00006153"/>
    </source>
</evidence>
<dbReference type="Gene3D" id="3.40.630.10">
    <property type="entry name" value="Zn peptidases"/>
    <property type="match status" value="1"/>
</dbReference>
<gene>
    <name evidence="6" type="ORF">BKA67DRAFT_520414</name>
</gene>
<dbReference type="Proteomes" id="UP000758603">
    <property type="component" value="Unassembled WGS sequence"/>
</dbReference>
<dbReference type="SUPFAM" id="SSF55031">
    <property type="entry name" value="Bacterial exopeptidase dimerisation domain"/>
    <property type="match status" value="1"/>
</dbReference>
<reference evidence="6" key="1">
    <citation type="journal article" date="2021" name="Nat. Commun.">
        <title>Genetic determinants of endophytism in the Arabidopsis root mycobiome.</title>
        <authorList>
            <person name="Mesny F."/>
            <person name="Miyauchi S."/>
            <person name="Thiergart T."/>
            <person name="Pickel B."/>
            <person name="Atanasova L."/>
            <person name="Karlsson M."/>
            <person name="Huettel B."/>
            <person name="Barry K.W."/>
            <person name="Haridas S."/>
            <person name="Chen C."/>
            <person name="Bauer D."/>
            <person name="Andreopoulos W."/>
            <person name="Pangilinan J."/>
            <person name="LaButti K."/>
            <person name="Riley R."/>
            <person name="Lipzen A."/>
            <person name="Clum A."/>
            <person name="Drula E."/>
            <person name="Henrissat B."/>
            <person name="Kohler A."/>
            <person name="Grigoriev I.V."/>
            <person name="Martin F.M."/>
            <person name="Hacquard S."/>
        </authorList>
    </citation>
    <scope>NUCLEOTIDE SEQUENCE</scope>
    <source>
        <strain evidence="6">MPI-SDFR-AT-0073</strain>
    </source>
</reference>
<evidence type="ECO:0000259" key="5">
    <source>
        <dbReference type="Pfam" id="PF07687"/>
    </source>
</evidence>
<organism evidence="6 7">
    <name type="scientific">Truncatella angustata</name>
    <dbReference type="NCBI Taxonomy" id="152316"/>
    <lineage>
        <taxon>Eukaryota</taxon>
        <taxon>Fungi</taxon>
        <taxon>Dikarya</taxon>
        <taxon>Ascomycota</taxon>
        <taxon>Pezizomycotina</taxon>
        <taxon>Sordariomycetes</taxon>
        <taxon>Xylariomycetidae</taxon>
        <taxon>Amphisphaeriales</taxon>
        <taxon>Sporocadaceae</taxon>
        <taxon>Truncatella</taxon>
    </lineage>
</organism>
<comment type="cofactor">
    <cofactor evidence="4">
        <name>Mn(2+)</name>
        <dbReference type="ChEBI" id="CHEBI:29035"/>
    </cofactor>
    <text evidence="4">The Mn(2+) ion enhances activity.</text>
</comment>
<evidence type="ECO:0000256" key="4">
    <source>
        <dbReference type="PIRSR" id="PIRSR005962-1"/>
    </source>
</evidence>
<dbReference type="Pfam" id="PF01546">
    <property type="entry name" value="Peptidase_M20"/>
    <property type="match status" value="1"/>
</dbReference>
<dbReference type="PANTHER" id="PTHR11014:SF63">
    <property type="entry name" value="METALLOPEPTIDASE, PUTATIVE (AFU_ORTHOLOGUE AFUA_6G09600)-RELATED"/>
    <property type="match status" value="1"/>
</dbReference>
<feature type="domain" description="Peptidase M20 dimerisation" evidence="5">
    <location>
        <begin position="206"/>
        <end position="301"/>
    </location>
</feature>
<evidence type="ECO:0000256" key="3">
    <source>
        <dbReference type="ARBA" id="ARBA00022801"/>
    </source>
</evidence>
<proteinExistence type="inferred from homology"/>
<evidence type="ECO:0000313" key="7">
    <source>
        <dbReference type="Proteomes" id="UP000758603"/>
    </source>
</evidence>
<dbReference type="FunFam" id="3.30.70.360:FF:000001">
    <property type="entry name" value="N-acetyldiaminopimelate deacetylase"/>
    <property type="match status" value="1"/>
</dbReference>
<dbReference type="GO" id="GO:0046872">
    <property type="term" value="F:metal ion binding"/>
    <property type="evidence" value="ECO:0007669"/>
    <property type="project" value="UniProtKB-KW"/>
</dbReference>
<dbReference type="InterPro" id="IPR036264">
    <property type="entry name" value="Bact_exopeptidase_dim_dom"/>
</dbReference>
<dbReference type="OrthoDB" id="6119954at2759"/>
<feature type="binding site" evidence="4">
    <location>
        <position position="120"/>
    </location>
    <ligand>
        <name>Mn(2+)</name>
        <dbReference type="ChEBI" id="CHEBI:29035"/>
        <label>2</label>
    </ligand>
</feature>
<dbReference type="Pfam" id="PF07687">
    <property type="entry name" value="M20_dimer"/>
    <property type="match status" value="1"/>
</dbReference>
<feature type="binding site" evidence="4">
    <location>
        <position position="118"/>
    </location>
    <ligand>
        <name>Mn(2+)</name>
        <dbReference type="ChEBI" id="CHEBI:29035"/>
        <label>2</label>
    </ligand>
</feature>
<dbReference type="InterPro" id="IPR017439">
    <property type="entry name" value="Amidohydrolase"/>
</dbReference>
<feature type="binding site" evidence="4">
    <location>
        <position position="185"/>
    </location>
    <ligand>
        <name>Mn(2+)</name>
        <dbReference type="ChEBI" id="CHEBI:29035"/>
        <label>2</label>
    </ligand>
</feature>
<feature type="binding site" evidence="4">
    <location>
        <position position="154"/>
    </location>
    <ligand>
        <name>Mn(2+)</name>
        <dbReference type="ChEBI" id="CHEBI:29035"/>
        <label>2</label>
    </ligand>
</feature>
<keyword evidence="3" id="KW-0378">Hydrolase</keyword>
<dbReference type="InterPro" id="IPR011650">
    <property type="entry name" value="Peptidase_M20_dimer"/>
</dbReference>
<dbReference type="InterPro" id="IPR002933">
    <property type="entry name" value="Peptidase_M20"/>
</dbReference>
<name>A0A9P8UGU5_9PEZI</name>
<dbReference type="SUPFAM" id="SSF53187">
    <property type="entry name" value="Zn-dependent exopeptidases"/>
    <property type="match status" value="1"/>
</dbReference>
<dbReference type="GO" id="GO:0016787">
    <property type="term" value="F:hydrolase activity"/>
    <property type="evidence" value="ECO:0007669"/>
    <property type="project" value="UniProtKB-KW"/>
</dbReference>
<comment type="caution">
    <text evidence="6">The sequence shown here is derived from an EMBL/GenBank/DDBJ whole genome shotgun (WGS) entry which is preliminary data.</text>
</comment>